<proteinExistence type="predicted"/>
<gene>
    <name evidence="1" type="ORF">ANAPHAGO_00906</name>
</gene>
<sequence>MVAVVEIRVVTSSSTKENDV</sequence>
<organism evidence="1 2">
    <name type="scientific">Anaplasma phagocytophilum</name>
    <name type="common">Ehrlichia phagocytophila</name>
    <dbReference type="NCBI Taxonomy" id="948"/>
    <lineage>
        <taxon>Bacteria</taxon>
        <taxon>Pseudomonadati</taxon>
        <taxon>Pseudomonadota</taxon>
        <taxon>Alphaproteobacteria</taxon>
        <taxon>Rickettsiales</taxon>
        <taxon>Anaplasmataceae</taxon>
        <taxon>Anaplasma</taxon>
        <taxon>phagocytophilum group</taxon>
    </lineage>
</organism>
<reference evidence="1 2" key="1">
    <citation type="submission" date="2014-09" db="EMBL/GenBank/DDBJ databases">
        <authorList>
            <person name="Loux Valentin"/>
            <person name="Dugat Thibaut"/>
        </authorList>
    </citation>
    <scope>NUCLEOTIDE SEQUENCE [LARGE SCALE GENOMIC DNA]</scope>
    <source>
        <strain evidence="1 2">BOV-10_179</strain>
    </source>
</reference>
<dbReference type="Proteomes" id="UP000055047">
    <property type="component" value="Unassembled WGS sequence"/>
</dbReference>
<evidence type="ECO:0000313" key="2">
    <source>
        <dbReference type="Proteomes" id="UP000055047"/>
    </source>
</evidence>
<protein>
    <submittedName>
        <fullName evidence="1">Uncharacterized protein</fullName>
    </submittedName>
</protein>
<name>A0A098EFN6_ANAPH</name>
<evidence type="ECO:0000313" key="1">
    <source>
        <dbReference type="EMBL" id="CEG20605.1"/>
    </source>
</evidence>
<accession>A0A098EFN6</accession>
<dbReference type="EMBL" id="CCXQ01000042">
    <property type="protein sequence ID" value="CEG20605.1"/>
    <property type="molecule type" value="Genomic_DNA"/>
</dbReference>
<dbReference type="AlphaFoldDB" id="A0A098EFN6"/>